<dbReference type="EMBL" id="MU274901">
    <property type="protein sequence ID" value="KAI0093599.1"/>
    <property type="molecule type" value="Genomic_DNA"/>
</dbReference>
<protein>
    <submittedName>
        <fullName evidence="1">Pali-domain-containing protein</fullName>
    </submittedName>
</protein>
<name>A0ACB8UHD1_9APHY</name>
<evidence type="ECO:0000313" key="2">
    <source>
        <dbReference type="Proteomes" id="UP001055072"/>
    </source>
</evidence>
<organism evidence="1 2">
    <name type="scientific">Irpex rosettiformis</name>
    <dbReference type="NCBI Taxonomy" id="378272"/>
    <lineage>
        <taxon>Eukaryota</taxon>
        <taxon>Fungi</taxon>
        <taxon>Dikarya</taxon>
        <taxon>Basidiomycota</taxon>
        <taxon>Agaricomycotina</taxon>
        <taxon>Agaricomycetes</taxon>
        <taxon>Polyporales</taxon>
        <taxon>Irpicaceae</taxon>
        <taxon>Irpex</taxon>
    </lineage>
</organism>
<gene>
    <name evidence="1" type="ORF">BDY19DRAFT_261718</name>
</gene>
<keyword evidence="2" id="KW-1185">Reference proteome</keyword>
<proteinExistence type="predicted"/>
<sequence>MFVFATPCLVCAAFLLLLLVALSAPITHSIYLFKLTAEIPVNAVASVATTAKFGVWGYCTSAVDIAEYQPPGCSHPRLGYNFDQNAQSLLSPSSNQTGTNPKAISKGLTVVLVLHPIVCALTFVFLVLTLYLLFRRNKIVHARTIPIFILSFGISTPLLSTVVFLIDVILVAVVRSSIKKQTNGAISIVWGNGVWMALGASVALWVAEASACLGVLVGRRNRRAGRY</sequence>
<evidence type="ECO:0000313" key="1">
    <source>
        <dbReference type="EMBL" id="KAI0093599.1"/>
    </source>
</evidence>
<comment type="caution">
    <text evidence="1">The sequence shown here is derived from an EMBL/GenBank/DDBJ whole genome shotgun (WGS) entry which is preliminary data.</text>
</comment>
<reference evidence="1" key="1">
    <citation type="journal article" date="2021" name="Environ. Microbiol.">
        <title>Gene family expansions and transcriptome signatures uncover fungal adaptations to wood decay.</title>
        <authorList>
            <person name="Hage H."/>
            <person name="Miyauchi S."/>
            <person name="Viragh M."/>
            <person name="Drula E."/>
            <person name="Min B."/>
            <person name="Chaduli D."/>
            <person name="Navarro D."/>
            <person name="Favel A."/>
            <person name="Norest M."/>
            <person name="Lesage-Meessen L."/>
            <person name="Balint B."/>
            <person name="Merenyi Z."/>
            <person name="de Eugenio L."/>
            <person name="Morin E."/>
            <person name="Martinez A.T."/>
            <person name="Baldrian P."/>
            <person name="Stursova M."/>
            <person name="Martinez M.J."/>
            <person name="Novotny C."/>
            <person name="Magnuson J.K."/>
            <person name="Spatafora J.W."/>
            <person name="Maurice S."/>
            <person name="Pangilinan J."/>
            <person name="Andreopoulos W."/>
            <person name="LaButti K."/>
            <person name="Hundley H."/>
            <person name="Na H."/>
            <person name="Kuo A."/>
            <person name="Barry K."/>
            <person name="Lipzen A."/>
            <person name="Henrissat B."/>
            <person name="Riley R."/>
            <person name="Ahrendt S."/>
            <person name="Nagy L.G."/>
            <person name="Grigoriev I.V."/>
            <person name="Martin F."/>
            <person name="Rosso M.N."/>
        </authorList>
    </citation>
    <scope>NUCLEOTIDE SEQUENCE</scope>
    <source>
        <strain evidence="1">CBS 384.51</strain>
    </source>
</reference>
<dbReference type="Proteomes" id="UP001055072">
    <property type="component" value="Unassembled WGS sequence"/>
</dbReference>
<accession>A0ACB8UHD1</accession>